<sequence>DPLGDLGRDDECAQRGASCALHALQLRPAELQDSEDFGEIDVDLDDLHHPSVPDGYLAARCTHRSYCIMGRPSPYMVVAGRSDAVGMESINGGNVGYYNSLMDAAWSHCGSSSCVIITNPKGFRTQSRFHIHYRHQSGYGKSLKSKMEAKVCHAQGWHHGDFPCGGQAKLFSGHVGAMSAAMGSGGIGSAGVSVWPQACGGHGTIILVTYHCSIEHSIAIVPAH</sequence>
<dbReference type="EMBL" id="CAXAMN010025815">
    <property type="protein sequence ID" value="CAK9098525.1"/>
    <property type="molecule type" value="Genomic_DNA"/>
</dbReference>
<gene>
    <name evidence="1" type="ORF">CCMP2556_LOCUS46687</name>
</gene>
<evidence type="ECO:0000313" key="1">
    <source>
        <dbReference type="EMBL" id="CAK9098525.1"/>
    </source>
</evidence>
<accession>A0ABP0REE7</accession>
<evidence type="ECO:0000313" key="2">
    <source>
        <dbReference type="Proteomes" id="UP001642484"/>
    </source>
</evidence>
<keyword evidence="2" id="KW-1185">Reference proteome</keyword>
<protein>
    <submittedName>
        <fullName evidence="1">Uncharacterized protein</fullName>
    </submittedName>
</protein>
<comment type="caution">
    <text evidence="1">The sequence shown here is derived from an EMBL/GenBank/DDBJ whole genome shotgun (WGS) entry which is preliminary data.</text>
</comment>
<name>A0ABP0REE7_9DINO</name>
<reference evidence="1 2" key="1">
    <citation type="submission" date="2024-02" db="EMBL/GenBank/DDBJ databases">
        <authorList>
            <person name="Chen Y."/>
            <person name="Shah S."/>
            <person name="Dougan E. K."/>
            <person name="Thang M."/>
            <person name="Chan C."/>
        </authorList>
    </citation>
    <scope>NUCLEOTIDE SEQUENCE [LARGE SCALE GENOMIC DNA]</scope>
</reference>
<organism evidence="1 2">
    <name type="scientific">Durusdinium trenchii</name>
    <dbReference type="NCBI Taxonomy" id="1381693"/>
    <lineage>
        <taxon>Eukaryota</taxon>
        <taxon>Sar</taxon>
        <taxon>Alveolata</taxon>
        <taxon>Dinophyceae</taxon>
        <taxon>Suessiales</taxon>
        <taxon>Symbiodiniaceae</taxon>
        <taxon>Durusdinium</taxon>
    </lineage>
</organism>
<dbReference type="Proteomes" id="UP001642484">
    <property type="component" value="Unassembled WGS sequence"/>
</dbReference>
<proteinExistence type="predicted"/>
<feature type="non-terminal residue" evidence="1">
    <location>
        <position position="1"/>
    </location>
</feature>